<keyword evidence="1" id="KW-1133">Transmembrane helix</keyword>
<evidence type="ECO:0000313" key="2">
    <source>
        <dbReference type="EMBL" id="RXI02447.1"/>
    </source>
</evidence>
<feature type="transmembrane region" description="Helical" evidence="1">
    <location>
        <begin position="78"/>
        <end position="95"/>
    </location>
</feature>
<name>A0A498K567_MALDO</name>
<feature type="transmembrane region" description="Helical" evidence="1">
    <location>
        <begin position="149"/>
        <end position="169"/>
    </location>
</feature>
<keyword evidence="1" id="KW-0812">Transmembrane</keyword>
<gene>
    <name evidence="2" type="ORF">DVH24_030376</name>
</gene>
<keyword evidence="1" id="KW-0472">Membrane</keyword>
<dbReference type="AlphaFoldDB" id="A0A498K567"/>
<sequence length="238" mass="27187">MALKAEENASLQREMKLFMATLIAMATFYAGLYPSRALVKNQFLFQLFEVFKATGFFISIWMMKILSRGSPIKFTLKPLLPLLCLVYILCIAVTLKSTSKARLSTCEAQRPHALHVTQLLFTCRLENLPHVQERVDAEENASLQREMKLFMDTLIAMATFYAGLYPSRALVKNQFLFQLFEVFNAAGFFISIWMMKILSRGSPIQFTLKPLLPLPCLVYILGIANMFSCSCCTCRLWM</sequence>
<feature type="transmembrane region" description="Helical" evidence="1">
    <location>
        <begin position="175"/>
        <end position="194"/>
    </location>
</feature>
<organism evidence="2 3">
    <name type="scientific">Malus domestica</name>
    <name type="common">Apple</name>
    <name type="synonym">Pyrus malus</name>
    <dbReference type="NCBI Taxonomy" id="3750"/>
    <lineage>
        <taxon>Eukaryota</taxon>
        <taxon>Viridiplantae</taxon>
        <taxon>Streptophyta</taxon>
        <taxon>Embryophyta</taxon>
        <taxon>Tracheophyta</taxon>
        <taxon>Spermatophyta</taxon>
        <taxon>Magnoliopsida</taxon>
        <taxon>eudicotyledons</taxon>
        <taxon>Gunneridae</taxon>
        <taxon>Pentapetalae</taxon>
        <taxon>rosids</taxon>
        <taxon>fabids</taxon>
        <taxon>Rosales</taxon>
        <taxon>Rosaceae</taxon>
        <taxon>Amygdaloideae</taxon>
        <taxon>Maleae</taxon>
        <taxon>Malus</taxon>
    </lineage>
</organism>
<feature type="transmembrane region" description="Helical" evidence="1">
    <location>
        <begin position="206"/>
        <end position="227"/>
    </location>
</feature>
<dbReference type="Proteomes" id="UP000290289">
    <property type="component" value="Chromosome 4"/>
</dbReference>
<reference evidence="2 3" key="1">
    <citation type="submission" date="2018-10" db="EMBL/GenBank/DDBJ databases">
        <title>A high-quality apple genome assembly.</title>
        <authorList>
            <person name="Hu J."/>
        </authorList>
    </citation>
    <scope>NUCLEOTIDE SEQUENCE [LARGE SCALE GENOMIC DNA]</scope>
    <source>
        <strain evidence="3">cv. HFTH1</strain>
        <tissue evidence="2">Young leaf</tissue>
    </source>
</reference>
<proteinExistence type="predicted"/>
<feature type="transmembrane region" description="Helical" evidence="1">
    <location>
        <begin position="15"/>
        <end position="32"/>
    </location>
</feature>
<feature type="transmembrane region" description="Helical" evidence="1">
    <location>
        <begin position="44"/>
        <end position="66"/>
    </location>
</feature>
<dbReference type="EMBL" id="RDQH01000330">
    <property type="protein sequence ID" value="RXI02447.1"/>
    <property type="molecule type" value="Genomic_DNA"/>
</dbReference>
<protein>
    <submittedName>
        <fullName evidence="2">Uncharacterized protein</fullName>
    </submittedName>
</protein>
<comment type="caution">
    <text evidence="2">The sequence shown here is derived from an EMBL/GenBank/DDBJ whole genome shotgun (WGS) entry which is preliminary data.</text>
</comment>
<accession>A0A498K567</accession>
<keyword evidence="3" id="KW-1185">Reference proteome</keyword>
<evidence type="ECO:0000313" key="3">
    <source>
        <dbReference type="Proteomes" id="UP000290289"/>
    </source>
</evidence>
<evidence type="ECO:0000256" key="1">
    <source>
        <dbReference type="SAM" id="Phobius"/>
    </source>
</evidence>